<accession>A0ABV5AYJ3</accession>
<sequence>MLAYLRRVREAWMDYPHQPDEVIGGRYKVVRLLGIGSYGLTYLCTDRETGLSAAVKQAKPSKRARAVKLLRREADILQQLSHRCIPRYIEWIGPGRNKAYLVSEYIEGSTLEDLIFGQEQRFTETECVLYTLELLERVRYVHEQGFVHMDIRIPNVIQRAGEPCLIDFGLALAMGEDPQEVFPGSMMQMRDPQRRDAQMYSDLYDIGHFMLFMLYSAYDPAPGQEPSGWQEELDLHPETRRFLERLLQLAPGYEDSAAALQDLRRLSRLLQKEI</sequence>
<dbReference type="InterPro" id="IPR017441">
    <property type="entry name" value="Protein_kinase_ATP_BS"/>
</dbReference>
<evidence type="ECO:0000256" key="4">
    <source>
        <dbReference type="ARBA" id="ARBA00022840"/>
    </source>
</evidence>
<keyword evidence="2 5" id="KW-0547">Nucleotide-binding</keyword>
<keyword evidence="8" id="KW-1185">Reference proteome</keyword>
<dbReference type="Proteomes" id="UP001580346">
    <property type="component" value="Unassembled WGS sequence"/>
</dbReference>
<dbReference type="SUPFAM" id="SSF56112">
    <property type="entry name" value="Protein kinase-like (PK-like)"/>
    <property type="match status" value="1"/>
</dbReference>
<gene>
    <name evidence="7" type="ORF">ACE41H_21230</name>
</gene>
<organism evidence="7 8">
    <name type="scientific">Paenibacillus enshidis</name>
    <dbReference type="NCBI Taxonomy" id="1458439"/>
    <lineage>
        <taxon>Bacteria</taxon>
        <taxon>Bacillati</taxon>
        <taxon>Bacillota</taxon>
        <taxon>Bacilli</taxon>
        <taxon>Bacillales</taxon>
        <taxon>Paenibacillaceae</taxon>
        <taxon>Paenibacillus</taxon>
    </lineage>
</organism>
<dbReference type="CDD" id="cd00180">
    <property type="entry name" value="PKc"/>
    <property type="match status" value="1"/>
</dbReference>
<evidence type="ECO:0000256" key="3">
    <source>
        <dbReference type="ARBA" id="ARBA00022777"/>
    </source>
</evidence>
<dbReference type="InterPro" id="IPR011009">
    <property type="entry name" value="Kinase-like_dom_sf"/>
</dbReference>
<dbReference type="PROSITE" id="PS50011">
    <property type="entry name" value="PROTEIN_KINASE_DOM"/>
    <property type="match status" value="1"/>
</dbReference>
<keyword evidence="7" id="KW-0723">Serine/threonine-protein kinase</keyword>
<evidence type="ECO:0000313" key="7">
    <source>
        <dbReference type="EMBL" id="MFB5269287.1"/>
    </source>
</evidence>
<dbReference type="PANTHER" id="PTHR24348">
    <property type="entry name" value="SERINE/THREONINE-PROTEIN KINASE UNC-51-RELATED"/>
    <property type="match status" value="1"/>
</dbReference>
<dbReference type="InterPro" id="IPR045269">
    <property type="entry name" value="Atg1-like"/>
</dbReference>
<reference evidence="7 8" key="1">
    <citation type="submission" date="2024-09" db="EMBL/GenBank/DDBJ databases">
        <title>Paenibacillus zeirhizospherea sp. nov., isolated from surface of the maize (Zea mays) roots in a horticulture field, Hungary.</title>
        <authorList>
            <person name="Marton D."/>
            <person name="Farkas M."/>
            <person name="Bedics A."/>
            <person name="Toth E."/>
            <person name="Tancsics A."/>
            <person name="Boka K."/>
            <person name="Maroti G."/>
            <person name="Kriszt B."/>
            <person name="Cserhati M."/>
        </authorList>
    </citation>
    <scope>NUCLEOTIDE SEQUENCE [LARGE SCALE GENOMIC DNA]</scope>
    <source>
        <strain evidence="7 8">KCTC 33519</strain>
    </source>
</reference>
<proteinExistence type="predicted"/>
<dbReference type="RefSeq" id="WP_375357559.1">
    <property type="nucleotide sequence ID" value="NZ_JBHHMI010000028.1"/>
</dbReference>
<name>A0ABV5AYJ3_9BACL</name>
<feature type="binding site" evidence="5">
    <location>
        <position position="56"/>
    </location>
    <ligand>
        <name>ATP</name>
        <dbReference type="ChEBI" id="CHEBI:30616"/>
    </ligand>
</feature>
<evidence type="ECO:0000313" key="8">
    <source>
        <dbReference type="Proteomes" id="UP001580346"/>
    </source>
</evidence>
<dbReference type="EMBL" id="JBHHMI010000028">
    <property type="protein sequence ID" value="MFB5269287.1"/>
    <property type="molecule type" value="Genomic_DNA"/>
</dbReference>
<dbReference type="PROSITE" id="PS00107">
    <property type="entry name" value="PROTEIN_KINASE_ATP"/>
    <property type="match status" value="1"/>
</dbReference>
<keyword evidence="1" id="KW-0808">Transferase</keyword>
<feature type="domain" description="Protein kinase" evidence="6">
    <location>
        <begin position="27"/>
        <end position="274"/>
    </location>
</feature>
<protein>
    <submittedName>
        <fullName evidence="7">Serine/threonine protein kinase</fullName>
    </submittedName>
</protein>
<dbReference type="InterPro" id="IPR000719">
    <property type="entry name" value="Prot_kinase_dom"/>
</dbReference>
<keyword evidence="4 5" id="KW-0067">ATP-binding</keyword>
<keyword evidence="3 7" id="KW-0418">Kinase</keyword>
<evidence type="ECO:0000256" key="1">
    <source>
        <dbReference type="ARBA" id="ARBA00022679"/>
    </source>
</evidence>
<comment type="caution">
    <text evidence="7">The sequence shown here is derived from an EMBL/GenBank/DDBJ whole genome shotgun (WGS) entry which is preliminary data.</text>
</comment>
<dbReference type="GO" id="GO:0004674">
    <property type="term" value="F:protein serine/threonine kinase activity"/>
    <property type="evidence" value="ECO:0007669"/>
    <property type="project" value="UniProtKB-KW"/>
</dbReference>
<evidence type="ECO:0000256" key="5">
    <source>
        <dbReference type="PROSITE-ProRule" id="PRU10141"/>
    </source>
</evidence>
<dbReference type="Gene3D" id="1.10.510.10">
    <property type="entry name" value="Transferase(Phosphotransferase) domain 1"/>
    <property type="match status" value="1"/>
</dbReference>
<evidence type="ECO:0000259" key="6">
    <source>
        <dbReference type="PROSITE" id="PS50011"/>
    </source>
</evidence>
<evidence type="ECO:0000256" key="2">
    <source>
        <dbReference type="ARBA" id="ARBA00022741"/>
    </source>
</evidence>
<dbReference type="Pfam" id="PF00069">
    <property type="entry name" value="Pkinase"/>
    <property type="match status" value="1"/>
</dbReference>
<dbReference type="PANTHER" id="PTHR24348:SF22">
    <property type="entry name" value="NON-SPECIFIC SERINE_THREONINE PROTEIN KINASE"/>
    <property type="match status" value="1"/>
</dbReference>